<name>A0A0A9FID9_ARUDO</name>
<reference evidence="1" key="1">
    <citation type="submission" date="2014-09" db="EMBL/GenBank/DDBJ databases">
        <authorList>
            <person name="Magalhaes I.L.F."/>
            <person name="Oliveira U."/>
            <person name="Santos F.R."/>
            <person name="Vidigal T.H.D.A."/>
            <person name="Brescovit A.D."/>
            <person name="Santos A.J."/>
        </authorList>
    </citation>
    <scope>NUCLEOTIDE SEQUENCE</scope>
    <source>
        <tissue evidence="1">Shoot tissue taken approximately 20 cm above the soil surface</tissue>
    </source>
</reference>
<evidence type="ECO:0000313" key="1">
    <source>
        <dbReference type="EMBL" id="JAE09901.1"/>
    </source>
</evidence>
<reference evidence="1" key="2">
    <citation type="journal article" date="2015" name="Data Brief">
        <title>Shoot transcriptome of the giant reed, Arundo donax.</title>
        <authorList>
            <person name="Barrero R.A."/>
            <person name="Guerrero F.D."/>
            <person name="Moolhuijzen P."/>
            <person name="Goolsby J.A."/>
            <person name="Tidwell J."/>
            <person name="Bellgard S.E."/>
            <person name="Bellgard M.I."/>
        </authorList>
    </citation>
    <scope>NUCLEOTIDE SEQUENCE</scope>
    <source>
        <tissue evidence="1">Shoot tissue taken approximately 20 cm above the soil surface</tissue>
    </source>
</reference>
<proteinExistence type="predicted"/>
<accession>A0A0A9FID9</accession>
<dbReference type="EMBL" id="GBRH01187995">
    <property type="protein sequence ID" value="JAE09901.1"/>
    <property type="molecule type" value="Transcribed_RNA"/>
</dbReference>
<organism evidence="1">
    <name type="scientific">Arundo donax</name>
    <name type="common">Giant reed</name>
    <name type="synonym">Donax arundinaceus</name>
    <dbReference type="NCBI Taxonomy" id="35708"/>
    <lineage>
        <taxon>Eukaryota</taxon>
        <taxon>Viridiplantae</taxon>
        <taxon>Streptophyta</taxon>
        <taxon>Embryophyta</taxon>
        <taxon>Tracheophyta</taxon>
        <taxon>Spermatophyta</taxon>
        <taxon>Magnoliopsida</taxon>
        <taxon>Liliopsida</taxon>
        <taxon>Poales</taxon>
        <taxon>Poaceae</taxon>
        <taxon>PACMAD clade</taxon>
        <taxon>Arundinoideae</taxon>
        <taxon>Arundineae</taxon>
        <taxon>Arundo</taxon>
    </lineage>
</organism>
<sequence>MGRRREEPAAALGAAAPGRWRMRECGVAAAAIVEMRRFWAAWVRNEKGTGSIGGGGGARIGGWCRWWWCALPDTVLSC</sequence>
<dbReference type="AlphaFoldDB" id="A0A0A9FID9"/>
<protein>
    <submittedName>
        <fullName evidence="1">Gpm584</fullName>
    </submittedName>
</protein>